<dbReference type="EMBL" id="CAKXZT010000131">
    <property type="protein sequence ID" value="CAH2403039.1"/>
    <property type="molecule type" value="Genomic_DNA"/>
</dbReference>
<evidence type="ECO:0000313" key="2">
    <source>
        <dbReference type="Proteomes" id="UP001153050"/>
    </source>
</evidence>
<protein>
    <submittedName>
        <fullName evidence="1">Uncharacterized protein</fullName>
    </submittedName>
</protein>
<gene>
    <name evidence="1" type="ORF">MES5069_360126</name>
</gene>
<sequence length="157" mass="16874">MIELTLLIGQKAQLDGKTVLRIRGTNEYDAPGAKTLIDWVEPMVVIDEPDYVAGKVQGELPTLRQLQYKTGKPVWFNGAKASGPYRLLATEAGDGVKSAFVIGGKRQLVANTHQEVAAAIGSAKGDVLPIPSDGLLSLPVLVLENVKAFVSPPKRWN</sequence>
<dbReference type="Proteomes" id="UP001153050">
    <property type="component" value="Unassembled WGS sequence"/>
</dbReference>
<comment type="caution">
    <text evidence="1">The sequence shown here is derived from an EMBL/GenBank/DDBJ whole genome shotgun (WGS) entry which is preliminary data.</text>
</comment>
<proteinExistence type="predicted"/>
<organism evidence="1 2">
    <name type="scientific">Mesorhizobium escarrei</name>
    <dbReference type="NCBI Taxonomy" id="666018"/>
    <lineage>
        <taxon>Bacteria</taxon>
        <taxon>Pseudomonadati</taxon>
        <taxon>Pseudomonadota</taxon>
        <taxon>Alphaproteobacteria</taxon>
        <taxon>Hyphomicrobiales</taxon>
        <taxon>Phyllobacteriaceae</taxon>
        <taxon>Mesorhizobium</taxon>
    </lineage>
</organism>
<reference evidence="1 2" key="1">
    <citation type="submission" date="2022-03" db="EMBL/GenBank/DDBJ databases">
        <authorList>
            <person name="Brunel B."/>
        </authorList>
    </citation>
    <scope>NUCLEOTIDE SEQUENCE [LARGE SCALE GENOMIC DNA]</scope>
    <source>
        <strain evidence="1">STM5069sample</strain>
    </source>
</reference>
<evidence type="ECO:0000313" key="1">
    <source>
        <dbReference type="EMBL" id="CAH2403039.1"/>
    </source>
</evidence>
<dbReference type="RefSeq" id="WP_254019443.1">
    <property type="nucleotide sequence ID" value="NZ_CAKXZT010000131.1"/>
</dbReference>
<accession>A0ABM9E1S4</accession>
<keyword evidence="2" id="KW-1185">Reference proteome</keyword>
<name>A0ABM9E1S4_9HYPH</name>